<proteinExistence type="predicted"/>
<dbReference type="InterPro" id="IPR029787">
    <property type="entry name" value="Nucleotide_cyclase"/>
</dbReference>
<keyword evidence="1" id="KW-1133">Transmembrane helix</keyword>
<dbReference type="PROSITE" id="PS50887">
    <property type="entry name" value="GGDEF"/>
    <property type="match status" value="1"/>
</dbReference>
<evidence type="ECO:0000256" key="1">
    <source>
        <dbReference type="SAM" id="Phobius"/>
    </source>
</evidence>
<dbReference type="PANTHER" id="PTHR46663">
    <property type="entry name" value="DIGUANYLATE CYCLASE DGCT-RELATED"/>
    <property type="match status" value="1"/>
</dbReference>
<evidence type="ECO:0000256" key="2">
    <source>
        <dbReference type="SAM" id="SignalP"/>
    </source>
</evidence>
<sequence>MKYFTLVIVVCSLIFSSASLWANEAEPLILVMGEDSYPYQFVDEQGEPSGVLVDMWREWSKQTARPVMFVSRHWTDALAQLSVGDADLHIGMAVTQSRRERFAFAQPLSHVGTYLYLHRDLPQRLTFEALAPYQIGIVSGSSHEAELLKLSPKMRFKHYKNRHELLEGVLQGEIKVFAGMQGYLRNKKINKQVISLFPLSNRILIKQVSLRPAVNKSNVALLRQVNAGFAAIDKGRFDEIEEHWIGIKRQKNGLTIATTTNLEPFISLGGDDMPHGLYVDIWSLWSEKTGIPISFVTSEINQSLDQVKSGKADVHIGYPESDKFKTGLLRSQLLYQVKSRLHSYGKPIDSLQSLQGTRVGAVPTAPYLAELKLALPDVELKLYDSVTAMIQAAKEGHITSFVASSSWTHHYLVLQDAWSEFYPFPELEFVTDIYVLTSPQNLGLSNRLKTGFELIETQELAEIERKWILNHQDRIFESRLEKMLLSSEQLDYLKELKSIRVGYLKDWKPMEFSSEDGIFSGINRDVVDVITGQLGVNVEPVVFNEWQSLIDALIEGEVDIAGSVAEDADRKKTLLFSDPYWPSPWSLATPIEREAIFNVQQLAGQRLAIVEGYQLVNQLMGADYGIELVLVTDLNSGLNAVKEGKADAFVDKAINLASTLKHGDYAQLKMSVLADFSEQHSHFGVHPSLAKFIPLMNLAIKTLDQTKRQAIYQNWIQPVAIAPRESDTVKWCLSIILFLLLLVASLFVFRLLLAKERVKRSQLESQLSKLTNYDPMTGLANRCLLDDRLKQAVLLHSREQASFGVLFIDIGELKPVNKEMGHNVGDKLLKLVAEEMSGCIRRSDTLARFGSNEFVVILNKTKDLDLVCQVADTIIINLAKSFDCEDTKLNVRVSIGIAMFPADGDNVVELLKSADKLMYRAKQSGGNCYKSS</sequence>
<accession>A0A1S6HLF2</accession>
<keyword evidence="2" id="KW-0732">Signal</keyword>
<dbReference type="InterPro" id="IPR043128">
    <property type="entry name" value="Rev_trsase/Diguanyl_cyclase"/>
</dbReference>
<dbReference type="Gene3D" id="3.40.190.10">
    <property type="entry name" value="Periplasmic binding protein-like II"/>
    <property type="match status" value="6"/>
</dbReference>
<dbReference type="STRING" id="225848.Sps_01168"/>
<dbReference type="InterPro" id="IPR052163">
    <property type="entry name" value="DGC-Regulatory_Protein"/>
</dbReference>
<feature type="signal peptide" evidence="2">
    <location>
        <begin position="1"/>
        <end position="22"/>
    </location>
</feature>
<dbReference type="SUPFAM" id="SSF53850">
    <property type="entry name" value="Periplasmic binding protein-like II"/>
    <property type="match status" value="3"/>
</dbReference>
<dbReference type="Gene3D" id="3.30.70.270">
    <property type="match status" value="1"/>
</dbReference>
<evidence type="ECO:0000313" key="4">
    <source>
        <dbReference type="EMBL" id="AQS36340.1"/>
    </source>
</evidence>
<dbReference type="KEGG" id="spsw:Sps_01168"/>
<dbReference type="InterPro" id="IPR001638">
    <property type="entry name" value="Solute-binding_3/MltF_N"/>
</dbReference>
<dbReference type="CDD" id="cd01007">
    <property type="entry name" value="PBP2_BvgS_HisK_like"/>
    <property type="match status" value="1"/>
</dbReference>
<feature type="transmembrane region" description="Helical" evidence="1">
    <location>
        <begin position="733"/>
        <end position="753"/>
    </location>
</feature>
<dbReference type="EMBL" id="CP014782">
    <property type="protein sequence ID" value="AQS36340.1"/>
    <property type="molecule type" value="Genomic_DNA"/>
</dbReference>
<dbReference type="NCBIfam" id="TIGR00254">
    <property type="entry name" value="GGDEF"/>
    <property type="match status" value="1"/>
</dbReference>
<dbReference type="Pfam" id="PF00497">
    <property type="entry name" value="SBP_bac_3"/>
    <property type="match status" value="3"/>
</dbReference>
<feature type="chain" id="PRO_5012300565" evidence="2">
    <location>
        <begin position="23"/>
        <end position="932"/>
    </location>
</feature>
<keyword evidence="1" id="KW-0472">Membrane</keyword>
<keyword evidence="5" id="KW-1185">Reference proteome</keyword>
<feature type="domain" description="GGDEF" evidence="3">
    <location>
        <begin position="801"/>
        <end position="932"/>
    </location>
</feature>
<gene>
    <name evidence="4" type="ORF">Sps_01168</name>
</gene>
<dbReference type="Proteomes" id="UP000189545">
    <property type="component" value="Chromosome"/>
</dbReference>
<dbReference type="SUPFAM" id="SSF55073">
    <property type="entry name" value="Nucleotide cyclase"/>
    <property type="match status" value="1"/>
</dbReference>
<dbReference type="Pfam" id="PF00990">
    <property type="entry name" value="GGDEF"/>
    <property type="match status" value="1"/>
</dbReference>
<reference evidence="4 5" key="1">
    <citation type="submission" date="2016-03" db="EMBL/GenBank/DDBJ databases">
        <title>Complete genome sequence of Shewanella psychrophila WP2, a deep sea bacterium isolated from west Pacific sediment.</title>
        <authorList>
            <person name="Xu G."/>
            <person name="Jian H."/>
        </authorList>
    </citation>
    <scope>NUCLEOTIDE SEQUENCE [LARGE SCALE GENOMIC DNA]</scope>
    <source>
        <strain evidence="4 5">WP2</strain>
    </source>
</reference>
<dbReference type="CDD" id="cd01949">
    <property type="entry name" value="GGDEF"/>
    <property type="match status" value="1"/>
</dbReference>
<dbReference type="RefSeq" id="WP_237158000.1">
    <property type="nucleotide sequence ID" value="NZ_CP014782.1"/>
</dbReference>
<protein>
    <submittedName>
        <fullName evidence="4">Diguanylate cyclase (GGDEF) domain-containing protein</fullName>
    </submittedName>
</protein>
<dbReference type="CDD" id="cd13706">
    <property type="entry name" value="PBP2_HisK_like_1"/>
    <property type="match status" value="2"/>
</dbReference>
<dbReference type="SMART" id="SM00267">
    <property type="entry name" value="GGDEF"/>
    <property type="match status" value="1"/>
</dbReference>
<evidence type="ECO:0000313" key="5">
    <source>
        <dbReference type="Proteomes" id="UP000189545"/>
    </source>
</evidence>
<dbReference type="PANTHER" id="PTHR46663:SF2">
    <property type="entry name" value="GGDEF DOMAIN-CONTAINING PROTEIN"/>
    <property type="match status" value="1"/>
</dbReference>
<name>A0A1S6HLF2_9GAMM</name>
<keyword evidence="1" id="KW-0812">Transmembrane</keyword>
<dbReference type="AlphaFoldDB" id="A0A1S6HLF2"/>
<dbReference type="SMART" id="SM00062">
    <property type="entry name" value="PBPb"/>
    <property type="match status" value="3"/>
</dbReference>
<evidence type="ECO:0000259" key="3">
    <source>
        <dbReference type="PROSITE" id="PS50887"/>
    </source>
</evidence>
<organism evidence="4 5">
    <name type="scientific">Shewanella psychrophila</name>
    <dbReference type="NCBI Taxonomy" id="225848"/>
    <lineage>
        <taxon>Bacteria</taxon>
        <taxon>Pseudomonadati</taxon>
        <taxon>Pseudomonadota</taxon>
        <taxon>Gammaproteobacteria</taxon>
        <taxon>Alteromonadales</taxon>
        <taxon>Shewanellaceae</taxon>
        <taxon>Shewanella</taxon>
    </lineage>
</organism>
<dbReference type="InterPro" id="IPR000160">
    <property type="entry name" value="GGDEF_dom"/>
</dbReference>